<dbReference type="GO" id="GO:0005975">
    <property type="term" value="P:carbohydrate metabolic process"/>
    <property type="evidence" value="ECO:0007669"/>
    <property type="project" value="InterPro"/>
</dbReference>
<feature type="domain" description="Glycosyl hydrolase family 13 catalytic" evidence="7">
    <location>
        <begin position="19"/>
        <end position="380"/>
    </location>
</feature>
<reference evidence="8 9" key="1">
    <citation type="submission" date="2019-07" db="EMBL/GenBank/DDBJ databases">
        <title>The draft genome sequence of Vibrio algivorus M1486.</title>
        <authorList>
            <person name="Meng X."/>
        </authorList>
    </citation>
    <scope>NUCLEOTIDE SEQUENCE [LARGE SCALE GENOMIC DNA]</scope>
    <source>
        <strain evidence="8 9">M1486</strain>
    </source>
</reference>
<accession>A0A557P029</accession>
<dbReference type="InterPro" id="IPR017853">
    <property type="entry name" value="GH"/>
</dbReference>
<keyword evidence="2 6" id="KW-0378">Hydrolase</keyword>
<dbReference type="RefSeq" id="WP_144388830.1">
    <property type="nucleotide sequence ID" value="NZ_CANNCB010000038.1"/>
</dbReference>
<organism evidence="8 9">
    <name type="scientific">Vibrio algivorus</name>
    <dbReference type="NCBI Taxonomy" id="1667024"/>
    <lineage>
        <taxon>Bacteria</taxon>
        <taxon>Pseudomonadati</taxon>
        <taxon>Pseudomonadota</taxon>
        <taxon>Gammaproteobacteria</taxon>
        <taxon>Vibrionales</taxon>
        <taxon>Vibrionaceae</taxon>
        <taxon>Vibrio</taxon>
    </lineage>
</organism>
<keyword evidence="4 6" id="KW-0326">Glycosidase</keyword>
<dbReference type="SMART" id="SM00642">
    <property type="entry name" value="Aamy"/>
    <property type="match status" value="1"/>
</dbReference>
<dbReference type="EMBL" id="VMKJ01000034">
    <property type="protein sequence ID" value="TVO34018.1"/>
    <property type="molecule type" value="Genomic_DNA"/>
</dbReference>
<keyword evidence="3 6" id="KW-0119">Carbohydrate metabolism</keyword>
<dbReference type="Pfam" id="PF00128">
    <property type="entry name" value="Alpha-amylase"/>
    <property type="match status" value="1"/>
</dbReference>
<evidence type="ECO:0000256" key="1">
    <source>
        <dbReference type="ARBA" id="ARBA00008061"/>
    </source>
</evidence>
<evidence type="ECO:0000256" key="5">
    <source>
        <dbReference type="RuleBase" id="RU003615"/>
    </source>
</evidence>
<dbReference type="SUPFAM" id="SSF51445">
    <property type="entry name" value="(Trans)glycosidases"/>
    <property type="match status" value="1"/>
</dbReference>
<dbReference type="Proteomes" id="UP000319828">
    <property type="component" value="Unassembled WGS sequence"/>
</dbReference>
<evidence type="ECO:0000256" key="4">
    <source>
        <dbReference type="ARBA" id="ARBA00023295"/>
    </source>
</evidence>
<evidence type="ECO:0000259" key="7">
    <source>
        <dbReference type="SMART" id="SM00642"/>
    </source>
</evidence>
<evidence type="ECO:0000256" key="2">
    <source>
        <dbReference type="ARBA" id="ARBA00022801"/>
    </source>
</evidence>
<dbReference type="OrthoDB" id="9805159at2"/>
<evidence type="ECO:0000256" key="3">
    <source>
        <dbReference type="ARBA" id="ARBA00023277"/>
    </source>
</evidence>
<dbReference type="GO" id="GO:0043169">
    <property type="term" value="F:cation binding"/>
    <property type="evidence" value="ECO:0007669"/>
    <property type="project" value="InterPro"/>
</dbReference>
<dbReference type="AlphaFoldDB" id="A0A557P029"/>
<evidence type="ECO:0000313" key="8">
    <source>
        <dbReference type="EMBL" id="TVO34018.1"/>
    </source>
</evidence>
<gene>
    <name evidence="8" type="ORF">FOF44_14210</name>
</gene>
<dbReference type="PANTHER" id="PTHR43447">
    <property type="entry name" value="ALPHA-AMYLASE"/>
    <property type="match status" value="1"/>
</dbReference>
<comment type="catalytic activity">
    <reaction evidence="6">
        <text>Endohydrolysis of (1-&gt;4)-alpha-D-glucosidic linkages in polysaccharides containing three or more (1-&gt;4)-alpha-linked D-glucose units.</text>
        <dbReference type="EC" id="3.2.1.1"/>
    </reaction>
</comment>
<dbReference type="GO" id="GO:0004556">
    <property type="term" value="F:alpha-amylase activity"/>
    <property type="evidence" value="ECO:0007669"/>
    <property type="project" value="UniProtKB-UniRule"/>
</dbReference>
<evidence type="ECO:0000313" key="9">
    <source>
        <dbReference type="Proteomes" id="UP000319828"/>
    </source>
</evidence>
<dbReference type="EC" id="3.2.1.1" evidence="6"/>
<dbReference type="InterPro" id="IPR006046">
    <property type="entry name" value="Alpha_amylase"/>
</dbReference>
<name>A0A557P029_9VIBR</name>
<comment type="similarity">
    <text evidence="1 5">Belongs to the glycosyl hydrolase 13 family.</text>
</comment>
<comment type="caution">
    <text evidence="8">The sequence shown here is derived from an EMBL/GenBank/DDBJ whole genome shotgun (WGS) entry which is preliminary data.</text>
</comment>
<protein>
    <recommendedName>
        <fullName evidence="6">Alpha-amylase</fullName>
        <ecNumber evidence="6">3.2.1.1</ecNumber>
    </recommendedName>
</protein>
<dbReference type="Gene3D" id="3.20.20.80">
    <property type="entry name" value="Glycosidases"/>
    <property type="match status" value="1"/>
</dbReference>
<proteinExistence type="inferred from homology"/>
<dbReference type="InterPro" id="IPR006047">
    <property type="entry name" value="GH13_cat_dom"/>
</dbReference>
<evidence type="ECO:0000256" key="6">
    <source>
        <dbReference type="RuleBase" id="RU361134"/>
    </source>
</evidence>
<dbReference type="PRINTS" id="PR00110">
    <property type="entry name" value="ALPHAAMYLASE"/>
</dbReference>
<sequence>MSVFTNQSVTAQTATSSADVILHAFDWPYQKVASEAERIAQLGYDSVLVSPAMTSPNHSEWWNRYQPQDYRVIDNPLGNTHDFIAMQRALSEHGISLYVDVVFNHMANESQVRSDLTYPNPQTMADYQANAEHFESLKLFGDLSQPLFTDEDFEPAFPITNWLDANDVQKGRLSGSDTDPGLPTLAPTENVVTNQQAYLQALKNLGVAGFRIDAAKHLSPEHIALVWTEEVCQGVKIFGEIITDGGEGKAEYEVFLKPFIESTTFDAYDFPLFHRLLNVFKHDHNMTLLLDLYQQGQCLDDKRAITFAVTHDIPNNDVFRNQMLSPQQEQLVYCYLLGCSDGAPLIYTDLNTSNDLDALGYPRWEQSWHDTSLIKMIQFHKQVHGSPVQVLESTNDVLVILRGTEEKPVGIVAINKGSEECHINLPTNQNQFNVWLGGDDLLRQTLTLPAQSGIMLLA</sequence>